<protein>
    <recommendedName>
        <fullName evidence="3">beta-N-acetylhexosaminidase</fullName>
        <ecNumber evidence="3">3.2.1.52</ecNumber>
    </recommendedName>
</protein>
<dbReference type="Proteomes" id="UP000240572">
    <property type="component" value="Unassembled WGS sequence"/>
</dbReference>
<dbReference type="PANTHER" id="PTHR30480">
    <property type="entry name" value="BETA-HEXOSAMINIDASE-RELATED"/>
    <property type="match status" value="1"/>
</dbReference>
<evidence type="ECO:0000256" key="4">
    <source>
        <dbReference type="ARBA" id="ARBA00022801"/>
    </source>
</evidence>
<evidence type="ECO:0000313" key="8">
    <source>
        <dbReference type="EMBL" id="PSK89487.1"/>
    </source>
</evidence>
<dbReference type="GO" id="GO:0005975">
    <property type="term" value="P:carbohydrate metabolic process"/>
    <property type="evidence" value="ECO:0007669"/>
    <property type="project" value="InterPro"/>
</dbReference>
<evidence type="ECO:0000256" key="1">
    <source>
        <dbReference type="ARBA" id="ARBA00001231"/>
    </source>
</evidence>
<dbReference type="PROSITE" id="PS00775">
    <property type="entry name" value="GLYCOSYL_HYDROL_F3"/>
    <property type="match status" value="1"/>
</dbReference>
<evidence type="ECO:0000256" key="6">
    <source>
        <dbReference type="SAM" id="SignalP"/>
    </source>
</evidence>
<dbReference type="PANTHER" id="PTHR30480:SF13">
    <property type="entry name" value="BETA-HEXOSAMINIDASE"/>
    <property type="match status" value="1"/>
</dbReference>
<gene>
    <name evidence="8" type="ORF">B0I18_11141</name>
</gene>
<dbReference type="OrthoDB" id="9805821at2"/>
<dbReference type="SUPFAM" id="SSF51445">
    <property type="entry name" value="(Trans)glycosidases"/>
    <property type="match status" value="1"/>
</dbReference>
<dbReference type="Gene3D" id="3.40.50.1700">
    <property type="entry name" value="Glycoside hydrolase family 3 C-terminal domain"/>
    <property type="match status" value="1"/>
</dbReference>
<keyword evidence="6" id="KW-0732">Signal</keyword>
<feature type="signal peptide" evidence="6">
    <location>
        <begin position="1"/>
        <end position="22"/>
    </location>
</feature>
<evidence type="ECO:0000313" key="9">
    <source>
        <dbReference type="Proteomes" id="UP000240572"/>
    </source>
</evidence>
<dbReference type="InterPro" id="IPR036962">
    <property type="entry name" value="Glyco_hydro_3_N_sf"/>
</dbReference>
<proteinExistence type="inferred from homology"/>
<evidence type="ECO:0000256" key="5">
    <source>
        <dbReference type="ARBA" id="ARBA00023295"/>
    </source>
</evidence>
<dbReference type="InterPro" id="IPR017853">
    <property type="entry name" value="GH"/>
</dbReference>
<evidence type="ECO:0000256" key="2">
    <source>
        <dbReference type="ARBA" id="ARBA00005336"/>
    </source>
</evidence>
<dbReference type="InterPro" id="IPR036881">
    <property type="entry name" value="Glyco_hydro_3_C_sf"/>
</dbReference>
<dbReference type="Pfam" id="PF00933">
    <property type="entry name" value="Glyco_hydro_3"/>
    <property type="match status" value="1"/>
</dbReference>
<comment type="similarity">
    <text evidence="2">Belongs to the glycosyl hydrolase 3 family.</text>
</comment>
<dbReference type="RefSeq" id="WP_106524738.1">
    <property type="nucleotide sequence ID" value="NZ_PYGD01000011.1"/>
</dbReference>
<dbReference type="PRINTS" id="PR00133">
    <property type="entry name" value="GLHYDRLASE3"/>
</dbReference>
<dbReference type="Gene3D" id="3.20.20.300">
    <property type="entry name" value="Glycoside hydrolase, family 3, N-terminal domain"/>
    <property type="match status" value="1"/>
</dbReference>
<dbReference type="InterPro" id="IPR050226">
    <property type="entry name" value="NagZ_Beta-hexosaminidase"/>
</dbReference>
<dbReference type="GO" id="GO:0009254">
    <property type="term" value="P:peptidoglycan turnover"/>
    <property type="evidence" value="ECO:0007669"/>
    <property type="project" value="TreeGrafter"/>
</dbReference>
<dbReference type="EMBL" id="PYGD01000011">
    <property type="protein sequence ID" value="PSK89487.1"/>
    <property type="molecule type" value="Genomic_DNA"/>
</dbReference>
<keyword evidence="4 8" id="KW-0378">Hydrolase</keyword>
<comment type="catalytic activity">
    <reaction evidence="1">
        <text>Hydrolysis of terminal non-reducing N-acetyl-D-hexosamine residues in N-acetyl-beta-D-hexosaminides.</text>
        <dbReference type="EC" id="3.2.1.52"/>
    </reaction>
</comment>
<dbReference type="InterPro" id="IPR019800">
    <property type="entry name" value="Glyco_hydro_3_AS"/>
</dbReference>
<dbReference type="GO" id="GO:0004563">
    <property type="term" value="F:beta-N-acetylhexosaminidase activity"/>
    <property type="evidence" value="ECO:0007669"/>
    <property type="project" value="UniProtKB-EC"/>
</dbReference>
<evidence type="ECO:0000259" key="7">
    <source>
        <dbReference type="Pfam" id="PF00933"/>
    </source>
</evidence>
<evidence type="ECO:0000256" key="3">
    <source>
        <dbReference type="ARBA" id="ARBA00012663"/>
    </source>
</evidence>
<organism evidence="8 9">
    <name type="scientific">Taibaiella chishuiensis</name>
    <dbReference type="NCBI Taxonomy" id="1434707"/>
    <lineage>
        <taxon>Bacteria</taxon>
        <taxon>Pseudomonadati</taxon>
        <taxon>Bacteroidota</taxon>
        <taxon>Chitinophagia</taxon>
        <taxon>Chitinophagales</taxon>
        <taxon>Chitinophagaceae</taxon>
        <taxon>Taibaiella</taxon>
    </lineage>
</organism>
<keyword evidence="5" id="KW-0326">Glycosidase</keyword>
<feature type="domain" description="Glycoside hydrolase family 3 N-terminal" evidence="7">
    <location>
        <begin position="41"/>
        <end position="354"/>
    </location>
</feature>
<dbReference type="InterPro" id="IPR001764">
    <property type="entry name" value="Glyco_hydro_3_N"/>
</dbReference>
<accession>A0A2P8CX29</accession>
<comment type="caution">
    <text evidence="8">The sequence shown here is derived from an EMBL/GenBank/DDBJ whole genome shotgun (WGS) entry which is preliminary data.</text>
</comment>
<name>A0A2P8CX29_9BACT</name>
<dbReference type="AlphaFoldDB" id="A0A2P8CX29"/>
<dbReference type="SUPFAM" id="SSF52279">
    <property type="entry name" value="Beta-D-glucan exohydrolase, C-terminal domain"/>
    <property type="match status" value="1"/>
</dbReference>
<feature type="chain" id="PRO_5015148557" description="beta-N-acetylhexosaminidase" evidence="6">
    <location>
        <begin position="23"/>
        <end position="552"/>
    </location>
</feature>
<sequence length="552" mass="61022">MSKTLRFLVLILSCFMTLQSQAQPFKRRWVDSVYNALNDQERIGQLFMVAAYSGGKNFNQDLIDKLIADRQIGGVIFMQGTPEEQVRLTNRYQKNAQVHLLIGMDAEWGLGMRLTGVKNFPRQMMIGATRDTALMYEMGTAVAAQCRRLGVHVDFAPDVDVNNNPKNPVINFRSFGEDKTWVANLGLAYMRGLQDHDVMACAKHFPGHGDVSVDSHLDMPVINKTRAQLEETEFYPFRKLIEGGVQGAMIAHLSVPALDDTKNQPTTLSKKVVTDLLKKEMGFNGLVFTDALNMSGLTKYYPAGEADLRAFMAGNDVLLFSQNVPLAIEKIAWALKTGKIAPEMLEASVKKVLNAKYDAGLYHFQSLKAANATADLNKDIDLIREKTTRAGITLVRDQQKLIPKIKAGSKLAYININGTDSTHLKAALKKKFADIQVMRLPAKVTAATVKQVVSSADKYDAVIVGIHDLAWYPGKTGTYGLDTQQVNGLKELSKKKQVIFAVFGNAYLVKYICTAKAAIVTYEDDKFAEQAVFDVLTGTLTPGGRLPVKPCK</sequence>
<keyword evidence="9" id="KW-1185">Reference proteome</keyword>
<reference evidence="8 9" key="1">
    <citation type="submission" date="2018-03" db="EMBL/GenBank/DDBJ databases">
        <title>Genomic Encyclopedia of Type Strains, Phase III (KMG-III): the genomes of soil and plant-associated and newly described type strains.</title>
        <authorList>
            <person name="Whitman W."/>
        </authorList>
    </citation>
    <scope>NUCLEOTIDE SEQUENCE [LARGE SCALE GENOMIC DNA]</scope>
    <source>
        <strain evidence="8 9">CGMCC 1.12700</strain>
    </source>
</reference>
<dbReference type="EC" id="3.2.1.52" evidence="3"/>